<name>A0ABN8ZKT7_RANTA</name>
<reference evidence="1" key="1">
    <citation type="submission" date="2023-04" db="EMBL/GenBank/DDBJ databases">
        <authorList>
            <consortium name="ELIXIR-Norway"/>
        </authorList>
    </citation>
    <scope>NUCLEOTIDE SEQUENCE [LARGE SCALE GENOMIC DNA]</scope>
</reference>
<gene>
    <name evidence="1" type="ORF">MRATA1EN1_LOCUS22578</name>
</gene>
<keyword evidence="2" id="KW-1185">Reference proteome</keyword>
<sequence length="120" mass="12527">MARESLLFASPQVTWVTGASRVVTPCGGVNRILGSPDPRVRAGACCSWEPGSSRIYSFVTCTGLGSRVGASGLVASGPGGPGNQATAAGMWSSWVLRLPEHRGARTMVYAEPFPAPWTSF</sequence>
<evidence type="ECO:0000313" key="2">
    <source>
        <dbReference type="Proteomes" id="UP001176941"/>
    </source>
</evidence>
<dbReference type="Proteomes" id="UP001176941">
    <property type="component" value="Chromosome 34"/>
</dbReference>
<dbReference type="EMBL" id="OX460345">
    <property type="protein sequence ID" value="CAI9173616.1"/>
    <property type="molecule type" value="Genomic_DNA"/>
</dbReference>
<proteinExistence type="predicted"/>
<accession>A0ABN8ZKT7</accession>
<protein>
    <submittedName>
        <fullName evidence="1">Uncharacterized protein</fullName>
    </submittedName>
</protein>
<evidence type="ECO:0000313" key="1">
    <source>
        <dbReference type="EMBL" id="CAI9173616.1"/>
    </source>
</evidence>
<organism evidence="1 2">
    <name type="scientific">Rangifer tarandus platyrhynchus</name>
    <name type="common">Svalbard reindeer</name>
    <dbReference type="NCBI Taxonomy" id="3082113"/>
    <lineage>
        <taxon>Eukaryota</taxon>
        <taxon>Metazoa</taxon>
        <taxon>Chordata</taxon>
        <taxon>Craniata</taxon>
        <taxon>Vertebrata</taxon>
        <taxon>Euteleostomi</taxon>
        <taxon>Mammalia</taxon>
        <taxon>Eutheria</taxon>
        <taxon>Laurasiatheria</taxon>
        <taxon>Artiodactyla</taxon>
        <taxon>Ruminantia</taxon>
        <taxon>Pecora</taxon>
        <taxon>Cervidae</taxon>
        <taxon>Odocoileinae</taxon>
        <taxon>Rangifer</taxon>
    </lineage>
</organism>